<name>A0A521CQX6_9BACT</name>
<evidence type="ECO:0000313" key="3">
    <source>
        <dbReference type="Proteomes" id="UP000317315"/>
    </source>
</evidence>
<feature type="domain" description="Helix-turn-helix" evidence="1">
    <location>
        <begin position="5"/>
        <end position="53"/>
    </location>
</feature>
<dbReference type="InterPro" id="IPR041657">
    <property type="entry name" value="HTH_17"/>
</dbReference>
<dbReference type="SUPFAM" id="SSF46955">
    <property type="entry name" value="Putative DNA-binding domain"/>
    <property type="match status" value="1"/>
</dbReference>
<dbReference type="RefSeq" id="WP_221928605.1">
    <property type="nucleotide sequence ID" value="NZ_FXTM01000014.1"/>
</dbReference>
<dbReference type="NCBIfam" id="TIGR01764">
    <property type="entry name" value="excise"/>
    <property type="match status" value="1"/>
</dbReference>
<organism evidence="2 3">
    <name type="scientific">Balnearium lithotrophicum</name>
    <dbReference type="NCBI Taxonomy" id="223788"/>
    <lineage>
        <taxon>Bacteria</taxon>
        <taxon>Pseudomonadati</taxon>
        <taxon>Aquificota</taxon>
        <taxon>Aquificia</taxon>
        <taxon>Desulfurobacteriales</taxon>
        <taxon>Desulfurobacteriaceae</taxon>
        <taxon>Balnearium</taxon>
    </lineage>
</organism>
<evidence type="ECO:0000259" key="1">
    <source>
        <dbReference type="Pfam" id="PF12728"/>
    </source>
</evidence>
<dbReference type="AlphaFoldDB" id="A0A521CQX6"/>
<dbReference type="InterPro" id="IPR010093">
    <property type="entry name" value="SinI_DNA-bd"/>
</dbReference>
<dbReference type="InterPro" id="IPR038148">
    <property type="entry name" value="Tn1545/Tn916_Xis"/>
</dbReference>
<dbReference type="Pfam" id="PF12728">
    <property type="entry name" value="HTH_17"/>
    <property type="match status" value="1"/>
</dbReference>
<protein>
    <submittedName>
        <fullName evidence="2">Transcriptional regulator, AlpA family</fullName>
    </submittedName>
</protein>
<dbReference type="Proteomes" id="UP000317315">
    <property type="component" value="Unassembled WGS sequence"/>
</dbReference>
<dbReference type="Gene3D" id="3.90.105.50">
    <property type="match status" value="1"/>
</dbReference>
<keyword evidence="3" id="KW-1185">Reference proteome</keyword>
<dbReference type="EMBL" id="FXTM01000014">
    <property type="protein sequence ID" value="SMO61070.1"/>
    <property type="molecule type" value="Genomic_DNA"/>
</dbReference>
<dbReference type="InterPro" id="IPR009061">
    <property type="entry name" value="DNA-bd_dom_put_sf"/>
</dbReference>
<dbReference type="GO" id="GO:0003677">
    <property type="term" value="F:DNA binding"/>
    <property type="evidence" value="ECO:0007669"/>
    <property type="project" value="InterPro"/>
</dbReference>
<accession>A0A521CQX6</accession>
<gene>
    <name evidence="2" type="ORF">SAMN06269117_11425</name>
</gene>
<evidence type="ECO:0000313" key="2">
    <source>
        <dbReference type="EMBL" id="SMO61070.1"/>
    </source>
</evidence>
<sequence length="61" mass="7197">MEKKLLTVKEACEYLSISKATLYKLIKEGKIKPVKIGKSTRFDRQDLDRLVEELKRNSWLN</sequence>
<reference evidence="2 3" key="1">
    <citation type="submission" date="2017-05" db="EMBL/GenBank/DDBJ databases">
        <authorList>
            <person name="Varghese N."/>
            <person name="Submissions S."/>
        </authorList>
    </citation>
    <scope>NUCLEOTIDE SEQUENCE [LARGE SCALE GENOMIC DNA]</scope>
    <source>
        <strain evidence="2 3">DSM 16304</strain>
    </source>
</reference>
<proteinExistence type="predicted"/>